<reference evidence="4 5" key="1">
    <citation type="submission" date="2018-11" db="EMBL/GenBank/DDBJ databases">
        <title>Proposal to divide the Flavobacteriaceae and reorganize its genera based on Amino Acid Identity values calculated from whole genome sequences.</title>
        <authorList>
            <person name="Nicholson A.C."/>
            <person name="Gulvik C.A."/>
            <person name="Whitney A.M."/>
            <person name="Humrighouse B.W."/>
            <person name="Bell M."/>
            <person name="Holmes B."/>
            <person name="Steigerwalt A.G."/>
            <person name="Villarma A."/>
            <person name="Sheth M."/>
            <person name="Batra D."/>
            <person name="Pryor J."/>
            <person name="Bernardet J.-F."/>
            <person name="Hugo C."/>
            <person name="Kampfer P."/>
            <person name="Newman J."/>
            <person name="McQuiston J.R."/>
        </authorList>
    </citation>
    <scope>NUCLEOTIDE SEQUENCE [LARGE SCALE GENOMIC DNA]</scope>
    <source>
        <strain evidence="4 5">H5559</strain>
    </source>
</reference>
<evidence type="ECO:0000259" key="3">
    <source>
        <dbReference type="PROSITE" id="PS50853"/>
    </source>
</evidence>
<dbReference type="InterPro" id="IPR024079">
    <property type="entry name" value="MetalloPept_cat_dom_sf"/>
</dbReference>
<organism evidence="4 5">
    <name type="scientific">Chryseobacterium indologenes</name>
    <name type="common">Flavobacterium indologenes</name>
    <dbReference type="NCBI Taxonomy" id="253"/>
    <lineage>
        <taxon>Bacteria</taxon>
        <taxon>Pseudomonadati</taxon>
        <taxon>Bacteroidota</taxon>
        <taxon>Flavobacteriia</taxon>
        <taxon>Flavobacteriales</taxon>
        <taxon>Weeksellaceae</taxon>
        <taxon>Chryseobacterium group</taxon>
        <taxon>Chryseobacterium</taxon>
    </lineage>
</organism>
<dbReference type="CDD" id="cd00063">
    <property type="entry name" value="FN3"/>
    <property type="match status" value="1"/>
</dbReference>
<dbReference type="InterPro" id="IPR013783">
    <property type="entry name" value="Ig-like_fold"/>
</dbReference>
<dbReference type="GO" id="GO:0008237">
    <property type="term" value="F:metallopeptidase activity"/>
    <property type="evidence" value="ECO:0007669"/>
    <property type="project" value="InterPro"/>
</dbReference>
<name>A0AAD0YVV9_CHRID</name>
<dbReference type="SMART" id="SM00060">
    <property type="entry name" value="FN3"/>
    <property type="match status" value="1"/>
</dbReference>
<dbReference type="InterPro" id="IPR026444">
    <property type="entry name" value="Secre_tail"/>
</dbReference>
<dbReference type="InterPro" id="IPR045474">
    <property type="entry name" value="GEVED"/>
</dbReference>
<keyword evidence="1 2" id="KW-0732">Signal</keyword>
<dbReference type="EMBL" id="CP033930">
    <property type="protein sequence ID" value="AZB18212.1"/>
    <property type="molecule type" value="Genomic_DNA"/>
</dbReference>
<dbReference type="RefSeq" id="WP_061085361.1">
    <property type="nucleotide sequence ID" value="NZ_CP033828.1"/>
</dbReference>
<dbReference type="Pfam" id="PF20009">
    <property type="entry name" value="GEVED"/>
    <property type="match status" value="1"/>
</dbReference>
<accession>A0AAD0YVV9</accession>
<evidence type="ECO:0000313" key="4">
    <source>
        <dbReference type="EMBL" id="AZB18212.1"/>
    </source>
</evidence>
<feature type="signal peptide" evidence="2">
    <location>
        <begin position="1"/>
        <end position="19"/>
    </location>
</feature>
<feature type="domain" description="Fibronectin type-III" evidence="3">
    <location>
        <begin position="676"/>
        <end position="761"/>
    </location>
</feature>
<dbReference type="PROSITE" id="PS50853">
    <property type="entry name" value="FN3"/>
    <property type="match status" value="1"/>
</dbReference>
<evidence type="ECO:0000256" key="1">
    <source>
        <dbReference type="ARBA" id="ARBA00022729"/>
    </source>
</evidence>
<gene>
    <name evidence="4" type="ORF">EG352_10695</name>
</gene>
<sequence>MKKLFTVLFCSLLGITVFSQWTPTDYRRGDKLGSNNIRNYYKLDLDKIKSQLKNAQEMGPNAKPVEILLPTMGGKIERFAVYSFPVMTKEFADQYQLGSYVGASLDDPTKYLRFSVAPNDFQSMIIQDGKYEFIDPVNADKTVYGLHPKTKKNENGFLCSTEENAISQSQIKELLKDGQSFANQSNSFSRSSDKKYRTMRLAMSVTGEYTQYFGGVANAIAQINATITRVNAVFEKDFALHLNVLSYPALIFDNPATDPYATVTNPLSPPGSWNTSLQSQLTANVGNDNYDIGHLFGASGGGGNAGCIGCVCLEPGNPNLGPNDIGKGAGITSPATGTVNSSSTFPPSGDTFDIDYVAHEMGHQLGANHTFSHNLEGYSVNMEPGSGSTIMGYAGITNQSAPAGTTTDVQLHSDPYFHIASIKQVQANLIAKNCDVETAITNNPPVIAALPTYNIPLGTAFVLTASATDAENDPLTYTWEEIDNAGTRINSGNIGTTSTGGSFRSVAPSASPTRYFPKLSSVMSGVLNNSNNQWESVSMVPRTTKFSVTVRDNNPAPDQQQTQFAEQTVIVGSDGPFKINTLYANNSVPTAIEWDVANTAAAPYNVANVKIDYTTDNGTTWTVLSDSTPNDGSENYTFPSSLNGQTIKLRISAIGNIFYAVKSVMVTTLAPCDGNAPANLVVTNITTHSADVTWQPVTGATYKLRYKKASDVTWTEISLTSPNATLNTLEDGATYEVQVATVCSGTTGTYSPSANFTTLTLTYCTSQANNINDEYIANVTVANINNTSTGSAYTNYTNNPALQINVVRGTTYPISVTVGNPDLDAVAAWIDFNRNGIFDDSEKILNFPVGAITGPVTGSFTVPQSAVTGLPLRMRIKLTYGGQSNVGGSLINACGTVSYGEVEDYSVVAASSNLGTSDLVKNNTIQLYPNPASDVLNITKVSDKATYKIYSAAGQLLNTGSINDGKINISSLIKGGYVITIDDKGKDVFKSKFIKK</sequence>
<dbReference type="InterPro" id="IPR003961">
    <property type="entry name" value="FN3_dom"/>
</dbReference>
<dbReference type="SUPFAM" id="SSF49265">
    <property type="entry name" value="Fibronectin type III"/>
    <property type="match status" value="1"/>
</dbReference>
<dbReference type="InterPro" id="IPR036116">
    <property type="entry name" value="FN3_sf"/>
</dbReference>
<evidence type="ECO:0000256" key="2">
    <source>
        <dbReference type="SAM" id="SignalP"/>
    </source>
</evidence>
<dbReference type="Pfam" id="PF13583">
    <property type="entry name" value="Reprolysin_4"/>
    <property type="match status" value="1"/>
</dbReference>
<dbReference type="Pfam" id="PF18962">
    <property type="entry name" value="Por_Secre_tail"/>
    <property type="match status" value="1"/>
</dbReference>
<dbReference type="Pfam" id="PF00041">
    <property type="entry name" value="fn3"/>
    <property type="match status" value="1"/>
</dbReference>
<dbReference type="NCBIfam" id="TIGR04183">
    <property type="entry name" value="Por_Secre_tail"/>
    <property type="match status" value="1"/>
</dbReference>
<dbReference type="Proteomes" id="UP000269015">
    <property type="component" value="Chromosome"/>
</dbReference>
<dbReference type="SUPFAM" id="SSF55486">
    <property type="entry name" value="Metalloproteases ('zincins'), catalytic domain"/>
    <property type="match status" value="1"/>
</dbReference>
<dbReference type="Gene3D" id="3.40.390.10">
    <property type="entry name" value="Collagenase (Catalytic Domain)"/>
    <property type="match status" value="1"/>
</dbReference>
<evidence type="ECO:0000313" key="5">
    <source>
        <dbReference type="Proteomes" id="UP000269015"/>
    </source>
</evidence>
<proteinExistence type="predicted"/>
<dbReference type="Gene3D" id="2.60.40.10">
    <property type="entry name" value="Immunoglobulins"/>
    <property type="match status" value="1"/>
</dbReference>
<feature type="chain" id="PRO_5042057454" evidence="2">
    <location>
        <begin position="20"/>
        <end position="996"/>
    </location>
</feature>
<dbReference type="AlphaFoldDB" id="A0AAD0YVV9"/>
<protein>
    <submittedName>
        <fullName evidence="4">T9SS C-terminal target domain-containing protein</fullName>
    </submittedName>
</protein>